<dbReference type="PANTHER" id="PTHR24221">
    <property type="entry name" value="ATP-BINDING CASSETTE SUB-FAMILY B"/>
    <property type="match status" value="1"/>
</dbReference>
<dbReference type="GO" id="GO:0005524">
    <property type="term" value="F:ATP binding"/>
    <property type="evidence" value="ECO:0007669"/>
    <property type="project" value="UniProtKB-KW"/>
</dbReference>
<evidence type="ECO:0000256" key="4">
    <source>
        <dbReference type="ARBA" id="ARBA00022741"/>
    </source>
</evidence>
<dbReference type="SUPFAM" id="SSF52540">
    <property type="entry name" value="P-loop containing nucleoside triphosphate hydrolases"/>
    <property type="match status" value="1"/>
</dbReference>
<sequence>MKPDSSLSELRLALLGFKSVWRSVIVISLIIGLLGFTSTVYMLEVYDRVVTSRSVTTLLMLTVVAFGAYAVMEVLEKIRSRMLWSVGIQFELKLVDRVYNAMFDGLLKKQMGGALTVQNDLRTVREFFNNPALSAVFEVPMALVAVVLIFFINPLLGWAAFVGALMQTFVAWLLQRASRKPLLEAQRRSQEAQIYAEASLRNTQVMESMGMMPAVMAQWQKKQQAFLAFQARASESAGGLNAVSKLLQQLMGSVMLGLAAWMLLEHSLNGGSSMMIISSVLAGRLLTPLTQVVQQWSALVSVTASWTRLEQLLALVPARASNMALPAPKGELIVEALTAAPPGQAQPVLRGVQFGLPPGCVLGVIGPSASGKTSLARLLMGIWVPMAGKVRLDGADVHIWDKEELGPYLGYLPQGVELMEGTLAENIARFGDVDMGRVQDAARLVGLHEFILSLPDGYETAVGRDGGLLSGGQRQRVALARALFGNPVLVVLDEPNSSLDEAGDAALSQAIQVMKSRGTTFVVITHRTSVLSVTDRLLLLRDGTQQMYGPTAEVMQKLMPAQVPTQAAPVVAQGA</sequence>
<dbReference type="GO" id="GO:0140359">
    <property type="term" value="F:ABC-type transporter activity"/>
    <property type="evidence" value="ECO:0007669"/>
    <property type="project" value="InterPro"/>
</dbReference>
<dbReference type="GO" id="GO:0016887">
    <property type="term" value="F:ATP hydrolysis activity"/>
    <property type="evidence" value="ECO:0007669"/>
    <property type="project" value="InterPro"/>
</dbReference>
<dbReference type="InterPro" id="IPR003439">
    <property type="entry name" value="ABC_transporter-like_ATP-bd"/>
</dbReference>
<keyword evidence="3 8" id="KW-0812">Transmembrane</keyword>
<dbReference type="GO" id="GO:0034040">
    <property type="term" value="F:ATPase-coupled lipid transmembrane transporter activity"/>
    <property type="evidence" value="ECO:0007669"/>
    <property type="project" value="TreeGrafter"/>
</dbReference>
<reference evidence="11" key="1">
    <citation type="submission" date="2020-09" db="EMBL/GenBank/DDBJ databases">
        <title>Genome seq and assembly of Limnohabitants sp.</title>
        <authorList>
            <person name="Chhetri G."/>
        </authorList>
    </citation>
    <scope>NUCLEOTIDE SEQUENCE</scope>
    <source>
        <strain evidence="11">JUR4</strain>
    </source>
</reference>
<evidence type="ECO:0000313" key="11">
    <source>
        <dbReference type="EMBL" id="MBD8049684.1"/>
    </source>
</evidence>
<dbReference type="Gene3D" id="3.40.50.300">
    <property type="entry name" value="P-loop containing nucleotide triphosphate hydrolases"/>
    <property type="match status" value="1"/>
</dbReference>
<accession>A0A927IIJ5</accession>
<dbReference type="PROSITE" id="PS50893">
    <property type="entry name" value="ABC_TRANSPORTER_2"/>
    <property type="match status" value="1"/>
</dbReference>
<dbReference type="RefSeq" id="WP_191818136.1">
    <property type="nucleotide sequence ID" value="NZ_JACYFT010000001.1"/>
</dbReference>
<dbReference type="GO" id="GO:0030253">
    <property type="term" value="P:protein secretion by the type I secretion system"/>
    <property type="evidence" value="ECO:0007669"/>
    <property type="project" value="InterPro"/>
</dbReference>
<feature type="domain" description="ABC transmembrane type-1" evidence="10">
    <location>
        <begin position="24"/>
        <end position="301"/>
    </location>
</feature>
<feature type="domain" description="ABC transporter" evidence="9">
    <location>
        <begin position="332"/>
        <end position="567"/>
    </location>
</feature>
<dbReference type="SMART" id="SM00382">
    <property type="entry name" value="AAA"/>
    <property type="match status" value="1"/>
</dbReference>
<comment type="caution">
    <text evidence="11">The sequence shown here is derived from an EMBL/GenBank/DDBJ whole genome shotgun (WGS) entry which is preliminary data.</text>
</comment>
<evidence type="ECO:0000259" key="9">
    <source>
        <dbReference type="PROSITE" id="PS50893"/>
    </source>
</evidence>
<dbReference type="AlphaFoldDB" id="A0A927IIJ5"/>
<evidence type="ECO:0000256" key="2">
    <source>
        <dbReference type="ARBA" id="ARBA00022475"/>
    </source>
</evidence>
<evidence type="ECO:0000256" key="8">
    <source>
        <dbReference type="SAM" id="Phobius"/>
    </source>
</evidence>
<keyword evidence="7 8" id="KW-0472">Membrane</keyword>
<evidence type="ECO:0000313" key="12">
    <source>
        <dbReference type="Proteomes" id="UP000647424"/>
    </source>
</evidence>
<dbReference type="Pfam" id="PF00664">
    <property type="entry name" value="ABC_membrane"/>
    <property type="match status" value="1"/>
</dbReference>
<proteinExistence type="predicted"/>
<dbReference type="SUPFAM" id="SSF90123">
    <property type="entry name" value="ABC transporter transmembrane region"/>
    <property type="match status" value="1"/>
</dbReference>
<keyword evidence="6 8" id="KW-1133">Transmembrane helix</keyword>
<dbReference type="InterPro" id="IPR011527">
    <property type="entry name" value="ABC1_TM_dom"/>
</dbReference>
<dbReference type="PROSITE" id="PS00211">
    <property type="entry name" value="ABC_TRANSPORTER_1"/>
    <property type="match status" value="1"/>
</dbReference>
<dbReference type="EMBL" id="JACYFT010000001">
    <property type="protein sequence ID" value="MBD8049684.1"/>
    <property type="molecule type" value="Genomic_DNA"/>
</dbReference>
<comment type="subcellular location">
    <subcellularLocation>
        <location evidence="1">Cell membrane</location>
        <topology evidence="1">Multi-pass membrane protein</topology>
    </subcellularLocation>
</comment>
<feature type="transmembrane region" description="Helical" evidence="8">
    <location>
        <begin position="55"/>
        <end position="75"/>
    </location>
</feature>
<feature type="transmembrane region" description="Helical" evidence="8">
    <location>
        <begin position="20"/>
        <end position="43"/>
    </location>
</feature>
<gene>
    <name evidence="11" type="ORF">IC609_03935</name>
</gene>
<dbReference type="InterPro" id="IPR039421">
    <property type="entry name" value="Type_1_exporter"/>
</dbReference>
<dbReference type="InterPro" id="IPR010128">
    <property type="entry name" value="ATPase_T1SS_PrtD-like"/>
</dbReference>
<dbReference type="GO" id="GO:0030256">
    <property type="term" value="C:type I protein secretion system complex"/>
    <property type="evidence" value="ECO:0007669"/>
    <property type="project" value="InterPro"/>
</dbReference>
<evidence type="ECO:0000256" key="7">
    <source>
        <dbReference type="ARBA" id="ARBA00023136"/>
    </source>
</evidence>
<protein>
    <submittedName>
        <fullName evidence="11">Type I secretion system permease/ATPase</fullName>
    </submittedName>
</protein>
<dbReference type="InterPro" id="IPR017871">
    <property type="entry name" value="ABC_transporter-like_CS"/>
</dbReference>
<dbReference type="InterPro" id="IPR027417">
    <property type="entry name" value="P-loop_NTPase"/>
</dbReference>
<keyword evidence="12" id="KW-1185">Reference proteome</keyword>
<evidence type="ECO:0000256" key="1">
    <source>
        <dbReference type="ARBA" id="ARBA00004651"/>
    </source>
</evidence>
<evidence type="ECO:0000256" key="6">
    <source>
        <dbReference type="ARBA" id="ARBA00022989"/>
    </source>
</evidence>
<name>A0A927IIJ5_9BURK</name>
<dbReference type="InterPro" id="IPR036640">
    <property type="entry name" value="ABC1_TM_sf"/>
</dbReference>
<dbReference type="PANTHER" id="PTHR24221:SF248">
    <property type="entry name" value="ABC TRANSPORTER TRANSMEMBRANE REGION"/>
    <property type="match status" value="1"/>
</dbReference>
<dbReference type="Proteomes" id="UP000647424">
    <property type="component" value="Unassembled WGS sequence"/>
</dbReference>
<evidence type="ECO:0000259" key="10">
    <source>
        <dbReference type="PROSITE" id="PS50929"/>
    </source>
</evidence>
<keyword evidence="2" id="KW-1003">Cell membrane</keyword>
<dbReference type="GO" id="GO:0005886">
    <property type="term" value="C:plasma membrane"/>
    <property type="evidence" value="ECO:0007669"/>
    <property type="project" value="UniProtKB-SubCell"/>
</dbReference>
<dbReference type="Pfam" id="PF00005">
    <property type="entry name" value="ABC_tran"/>
    <property type="match status" value="1"/>
</dbReference>
<dbReference type="InterPro" id="IPR003593">
    <property type="entry name" value="AAA+_ATPase"/>
</dbReference>
<keyword evidence="4" id="KW-0547">Nucleotide-binding</keyword>
<keyword evidence="5" id="KW-0067">ATP-binding</keyword>
<organism evidence="11 12">
    <name type="scientific">Limnohabitans radicicola</name>
    <dbReference type="NCBI Taxonomy" id="2771427"/>
    <lineage>
        <taxon>Bacteria</taxon>
        <taxon>Pseudomonadati</taxon>
        <taxon>Pseudomonadota</taxon>
        <taxon>Betaproteobacteria</taxon>
        <taxon>Burkholderiales</taxon>
        <taxon>Comamonadaceae</taxon>
        <taxon>Limnohabitans</taxon>
    </lineage>
</organism>
<dbReference type="NCBIfam" id="TIGR01842">
    <property type="entry name" value="type_I_sec_PrtD"/>
    <property type="match status" value="1"/>
</dbReference>
<dbReference type="Gene3D" id="1.20.1560.10">
    <property type="entry name" value="ABC transporter type 1, transmembrane domain"/>
    <property type="match status" value="1"/>
</dbReference>
<evidence type="ECO:0000256" key="5">
    <source>
        <dbReference type="ARBA" id="ARBA00022840"/>
    </source>
</evidence>
<evidence type="ECO:0000256" key="3">
    <source>
        <dbReference type="ARBA" id="ARBA00022692"/>
    </source>
</evidence>
<dbReference type="PROSITE" id="PS50929">
    <property type="entry name" value="ABC_TM1F"/>
    <property type="match status" value="1"/>
</dbReference>